<accession>A0A0E3SG99</accession>
<dbReference type="KEGG" id="mbak:MSBR3_0871"/>
<dbReference type="HOGENOM" id="CLU_048266_5_2_2"/>
<proteinExistence type="predicted"/>
<protein>
    <submittedName>
        <fullName evidence="1">DNA-binding protein in cluster with Type I restriction-modification system</fullName>
    </submittedName>
</protein>
<dbReference type="GO" id="GO:0003677">
    <property type="term" value="F:DNA binding"/>
    <property type="evidence" value="ECO:0007669"/>
    <property type="project" value="UniProtKB-KW"/>
</dbReference>
<reference evidence="1" key="1">
    <citation type="submission" date="2014-07" db="EMBL/GenBank/DDBJ databases">
        <title>Methanogenic archaea and the global carbon cycle.</title>
        <authorList>
            <person name="Henriksen J.R."/>
            <person name="Luke J."/>
            <person name="Reinhart S."/>
            <person name="Benedict M.N."/>
            <person name="Youngblut N.D."/>
            <person name="Metcalf M.E."/>
            <person name="Whitaker R.J."/>
            <person name="Metcalf W.W."/>
        </authorList>
    </citation>
    <scope>NUCLEOTIDE SEQUENCE [LARGE SCALE GENOMIC DNA]</scope>
    <source>
        <strain evidence="1">3</strain>
    </source>
</reference>
<dbReference type="STRING" id="1434107.MSBR3_0871"/>
<dbReference type="Proteomes" id="UP000033066">
    <property type="component" value="Chromosome"/>
</dbReference>
<dbReference type="AlphaFoldDB" id="A0A0E3SG99"/>
<dbReference type="PANTHER" id="PTHR35810:SF1">
    <property type="entry name" value="CYTOPLASMIC PROTEIN"/>
    <property type="match status" value="1"/>
</dbReference>
<keyword evidence="1" id="KW-0238">DNA-binding</keyword>
<dbReference type="GeneID" id="24788367"/>
<name>A0A0E3SG99_METBA</name>
<dbReference type="EMBL" id="CP009517">
    <property type="protein sequence ID" value="AKB81449.1"/>
    <property type="molecule type" value="Genomic_DNA"/>
</dbReference>
<sequence>MTANKNHLSSNQSDFILYTSNDGKVKVDVVLKDGTVWLTQKAMGELFGKDRSVITKHTQNIFSSGELDEESNVQKMHFAYSARMIRQIRESTDDYN</sequence>
<gene>
    <name evidence="1" type="ORF">MSBR3_0871</name>
</gene>
<evidence type="ECO:0000313" key="2">
    <source>
        <dbReference type="Proteomes" id="UP000033066"/>
    </source>
</evidence>
<dbReference type="PANTHER" id="PTHR35810">
    <property type="entry name" value="CYTOPLASMIC PROTEIN-RELATED"/>
    <property type="match status" value="1"/>
</dbReference>
<dbReference type="RefSeq" id="WP_196297011.1">
    <property type="nucleotide sequence ID" value="NZ_CP009517.1"/>
</dbReference>
<dbReference type="PATRIC" id="fig|1434107.4.peg.1150"/>
<organism evidence="1 2">
    <name type="scientific">Methanosarcina barkeri 3</name>
    <dbReference type="NCBI Taxonomy" id="1434107"/>
    <lineage>
        <taxon>Archaea</taxon>
        <taxon>Methanobacteriati</taxon>
        <taxon>Methanobacteriota</taxon>
        <taxon>Stenosarchaea group</taxon>
        <taxon>Methanomicrobia</taxon>
        <taxon>Methanosarcinales</taxon>
        <taxon>Methanosarcinaceae</taxon>
        <taxon>Methanosarcina</taxon>
    </lineage>
</organism>
<evidence type="ECO:0000313" key="1">
    <source>
        <dbReference type="EMBL" id="AKB81449.1"/>
    </source>
</evidence>
<keyword evidence="2" id="KW-1185">Reference proteome</keyword>